<name>A0A0F9K5M5_9ZZZZ</name>
<dbReference type="EMBL" id="LAZR01015980">
    <property type="protein sequence ID" value="KKM06498.1"/>
    <property type="molecule type" value="Genomic_DNA"/>
</dbReference>
<protein>
    <submittedName>
        <fullName evidence="1">Uncharacterized protein</fullName>
    </submittedName>
</protein>
<comment type="caution">
    <text evidence="1">The sequence shown here is derived from an EMBL/GenBank/DDBJ whole genome shotgun (WGS) entry which is preliminary data.</text>
</comment>
<dbReference type="AlphaFoldDB" id="A0A0F9K5M5"/>
<gene>
    <name evidence="1" type="ORF">LCGC14_1743370</name>
</gene>
<sequence>MQDIYQLWNLESRFIEIDEKNDDKILVRAKICQIKKQMDLKSTEIAEKEYLSQTSYIILARIILTKCWEDLGLIDPPNTYNGGFKKYIQEYNEKNWIQEYNEKNWVKF</sequence>
<reference evidence="1" key="1">
    <citation type="journal article" date="2015" name="Nature">
        <title>Complex archaea that bridge the gap between prokaryotes and eukaryotes.</title>
        <authorList>
            <person name="Spang A."/>
            <person name="Saw J.H."/>
            <person name="Jorgensen S.L."/>
            <person name="Zaremba-Niedzwiedzka K."/>
            <person name="Martijn J."/>
            <person name="Lind A.E."/>
            <person name="van Eijk R."/>
            <person name="Schleper C."/>
            <person name="Guy L."/>
            <person name="Ettema T.J."/>
        </authorList>
    </citation>
    <scope>NUCLEOTIDE SEQUENCE</scope>
</reference>
<proteinExistence type="predicted"/>
<accession>A0A0F9K5M5</accession>
<organism evidence="1">
    <name type="scientific">marine sediment metagenome</name>
    <dbReference type="NCBI Taxonomy" id="412755"/>
    <lineage>
        <taxon>unclassified sequences</taxon>
        <taxon>metagenomes</taxon>
        <taxon>ecological metagenomes</taxon>
    </lineage>
</organism>
<evidence type="ECO:0000313" key="1">
    <source>
        <dbReference type="EMBL" id="KKM06498.1"/>
    </source>
</evidence>